<organism evidence="2 3">
    <name type="scientific">Phyllostomus discolor</name>
    <name type="common">pale spear-nosed bat</name>
    <dbReference type="NCBI Taxonomy" id="89673"/>
    <lineage>
        <taxon>Eukaryota</taxon>
        <taxon>Metazoa</taxon>
        <taxon>Chordata</taxon>
        <taxon>Craniata</taxon>
        <taxon>Vertebrata</taxon>
        <taxon>Euteleostomi</taxon>
        <taxon>Mammalia</taxon>
        <taxon>Eutheria</taxon>
        <taxon>Laurasiatheria</taxon>
        <taxon>Chiroptera</taxon>
        <taxon>Yangochiroptera</taxon>
        <taxon>Phyllostomidae</taxon>
        <taxon>Phyllostominae</taxon>
        <taxon>Phyllostomus</taxon>
    </lineage>
</organism>
<reference evidence="2 3" key="1">
    <citation type="journal article" date="2020" name="Nature">
        <title>Six reference-quality genomes reveal evolution of bat adaptations.</title>
        <authorList>
            <person name="Jebb D."/>
            <person name="Huang Z."/>
            <person name="Pippel M."/>
            <person name="Hughes G.M."/>
            <person name="Lavrichenko K."/>
            <person name="Devanna P."/>
            <person name="Winkler S."/>
            <person name="Jermiin L.S."/>
            <person name="Skirmuntt E.C."/>
            <person name="Katzourakis A."/>
            <person name="Burkitt-Gray L."/>
            <person name="Ray D.A."/>
            <person name="Sullivan K.A.M."/>
            <person name="Roscito J.G."/>
            <person name="Kirilenko B.M."/>
            <person name="Davalos L.M."/>
            <person name="Corthals A.P."/>
            <person name="Power M.L."/>
            <person name="Jones G."/>
            <person name="Ransome R.D."/>
            <person name="Dechmann D.K.N."/>
            <person name="Locatelli A.G."/>
            <person name="Puechmaille S.J."/>
            <person name="Fedrigo O."/>
            <person name="Jarvis E.D."/>
            <person name="Hiller M."/>
            <person name="Vernes S.C."/>
            <person name="Myers E.W."/>
            <person name="Teeling E.C."/>
        </authorList>
    </citation>
    <scope>NUCLEOTIDE SEQUENCE [LARGE SCALE GENOMIC DNA]</scope>
    <source>
        <strain evidence="2">Bat1K_MPI-CBG_1</strain>
    </source>
</reference>
<dbReference type="AlphaFoldDB" id="A0A833Z1D0"/>
<dbReference type="EMBL" id="JABVXQ010000012">
    <property type="protein sequence ID" value="KAF6084353.1"/>
    <property type="molecule type" value="Genomic_DNA"/>
</dbReference>
<proteinExistence type="predicted"/>
<evidence type="ECO:0000313" key="3">
    <source>
        <dbReference type="Proteomes" id="UP000664940"/>
    </source>
</evidence>
<accession>A0A833Z1D0</accession>
<feature type="region of interest" description="Disordered" evidence="1">
    <location>
        <begin position="66"/>
        <end position="123"/>
    </location>
</feature>
<gene>
    <name evidence="2" type="ORF">HJG60_008624</name>
</gene>
<name>A0A833Z1D0_9CHIR</name>
<dbReference type="Proteomes" id="UP000664940">
    <property type="component" value="Unassembled WGS sequence"/>
</dbReference>
<evidence type="ECO:0000256" key="1">
    <source>
        <dbReference type="SAM" id="MobiDB-lite"/>
    </source>
</evidence>
<protein>
    <submittedName>
        <fullName evidence="2">Uncharacterized protein</fullName>
    </submittedName>
</protein>
<evidence type="ECO:0000313" key="2">
    <source>
        <dbReference type="EMBL" id="KAF6084353.1"/>
    </source>
</evidence>
<feature type="compositionally biased region" description="Polar residues" evidence="1">
    <location>
        <begin position="105"/>
        <end position="116"/>
    </location>
</feature>
<comment type="caution">
    <text evidence="2">The sequence shown here is derived from an EMBL/GenBank/DDBJ whole genome shotgun (WGS) entry which is preliminary data.</text>
</comment>
<sequence>MRPATPHCPLPAGPAPAAFTPLTGLAARGCGFVCHFCGGGGRGDRGRQARHKLYCEFRTWRQNMSGAAACPPGTRGDNQTRPRLGQSRPCFRPLPQDRRTPRKPNPSSHSAPQLSSAYRAAGI</sequence>